<name>A0A672GH62_SALFA</name>
<dbReference type="InterPro" id="IPR000725">
    <property type="entry name" value="Olfact_rcpt"/>
</dbReference>
<keyword evidence="11" id="KW-0325">Glycoprotein</keyword>
<keyword evidence="5 14" id="KW-0552">Olfaction</keyword>
<dbReference type="InterPro" id="IPR017452">
    <property type="entry name" value="GPCR_Rhodpsn_7TM"/>
</dbReference>
<reference evidence="16" key="1">
    <citation type="submission" date="2019-06" db="EMBL/GenBank/DDBJ databases">
        <authorList>
            <consortium name="Wellcome Sanger Institute Data Sharing"/>
        </authorList>
    </citation>
    <scope>NUCLEOTIDE SEQUENCE [LARGE SCALE GENOMIC DNA]</scope>
</reference>
<feature type="transmembrane region" description="Helical" evidence="14">
    <location>
        <begin position="97"/>
        <end position="119"/>
    </location>
</feature>
<evidence type="ECO:0000256" key="13">
    <source>
        <dbReference type="RuleBase" id="RU000688"/>
    </source>
</evidence>
<feature type="transmembrane region" description="Helical" evidence="14">
    <location>
        <begin position="234"/>
        <end position="254"/>
    </location>
</feature>
<protein>
    <recommendedName>
        <fullName evidence="14">Olfactory receptor</fullName>
    </recommendedName>
</protein>
<dbReference type="GO" id="GO:0005886">
    <property type="term" value="C:plasma membrane"/>
    <property type="evidence" value="ECO:0007669"/>
    <property type="project" value="UniProtKB-SubCell"/>
</dbReference>
<keyword evidence="9" id="KW-1015">Disulfide bond</keyword>
<keyword evidence="2 14" id="KW-1003">Cell membrane</keyword>
<dbReference type="PROSITE" id="PS50262">
    <property type="entry name" value="G_PROTEIN_RECEP_F1_2"/>
    <property type="match status" value="1"/>
</dbReference>
<evidence type="ECO:0000256" key="14">
    <source>
        <dbReference type="RuleBase" id="RU363047"/>
    </source>
</evidence>
<gene>
    <name evidence="16" type="primary">LOC115400658</name>
</gene>
<keyword evidence="10 13" id="KW-0675">Receptor</keyword>
<sequence>MGENLLQPSHFTLGGYFDVGLLKYLCFVLLLCLYLLIIGANLLLILVICVNRTLHEPMYLFLLSLFVNELYGSSSLFPLLLVQVLSDSHTVSAPLCLLQIFVIYSYGGVEFFTLGIMSYDRYLAICCPLQYHRRLWSGKAVRLAALCWFIFFITVSVLVAFLSSLQLCGSVVSKVYCDYHSVVKLSCQDSLPGNMYGLLFFSVSVSCPLCLIIFTYSRIFRVCFSGSEQSRQKAVATCTPHLASLLNFTCGATFEVLQSRFNMNSLPSTLRIFLSLYFLTCPPIFNPVMYGLKLSKIRLSCRNLLSHPRPDSDTPSSKNGSRVRFC</sequence>
<keyword evidence="17" id="KW-1185">Reference proteome</keyword>
<evidence type="ECO:0000256" key="1">
    <source>
        <dbReference type="ARBA" id="ARBA00004651"/>
    </source>
</evidence>
<dbReference type="SUPFAM" id="SSF81321">
    <property type="entry name" value="Family A G protein-coupled receptor-like"/>
    <property type="match status" value="1"/>
</dbReference>
<feature type="domain" description="G-protein coupled receptors family 1 profile" evidence="15">
    <location>
        <begin position="40"/>
        <end position="290"/>
    </location>
</feature>
<keyword evidence="12 13" id="KW-0807">Transducer</keyword>
<dbReference type="PROSITE" id="PS00237">
    <property type="entry name" value="G_PROTEIN_RECEP_F1_1"/>
    <property type="match status" value="1"/>
</dbReference>
<dbReference type="InterPro" id="IPR052921">
    <property type="entry name" value="GPCR1_Superfamily_Member"/>
</dbReference>
<evidence type="ECO:0000256" key="12">
    <source>
        <dbReference type="ARBA" id="ARBA00023224"/>
    </source>
</evidence>
<dbReference type="GO" id="GO:0004930">
    <property type="term" value="F:G protein-coupled receptor activity"/>
    <property type="evidence" value="ECO:0007669"/>
    <property type="project" value="UniProtKB-KW"/>
</dbReference>
<proteinExistence type="inferred from homology"/>
<keyword evidence="7 13" id="KW-0297">G-protein coupled receptor</keyword>
<dbReference type="Gene3D" id="1.20.1070.10">
    <property type="entry name" value="Rhodopsin 7-helix transmembrane proteins"/>
    <property type="match status" value="1"/>
</dbReference>
<comment type="subcellular location">
    <subcellularLocation>
        <location evidence="1 14">Cell membrane</location>
        <topology evidence="1 14">Multi-pass membrane protein</topology>
    </subcellularLocation>
</comment>
<evidence type="ECO:0000256" key="7">
    <source>
        <dbReference type="ARBA" id="ARBA00023040"/>
    </source>
</evidence>
<evidence type="ECO:0000256" key="6">
    <source>
        <dbReference type="ARBA" id="ARBA00022989"/>
    </source>
</evidence>
<evidence type="ECO:0000259" key="15">
    <source>
        <dbReference type="PROSITE" id="PS50262"/>
    </source>
</evidence>
<dbReference type="InParanoid" id="A0A672GH62"/>
<dbReference type="InterPro" id="IPR000276">
    <property type="entry name" value="GPCR_Rhodpsn"/>
</dbReference>
<dbReference type="Proteomes" id="UP000472267">
    <property type="component" value="Chromosome 14"/>
</dbReference>
<evidence type="ECO:0000256" key="3">
    <source>
        <dbReference type="ARBA" id="ARBA00022606"/>
    </source>
</evidence>
<keyword evidence="4 13" id="KW-0812">Transmembrane</keyword>
<dbReference type="FunFam" id="1.20.1070.10:FF:000024">
    <property type="entry name" value="Olfactory receptor"/>
    <property type="match status" value="1"/>
</dbReference>
<keyword evidence="6 14" id="KW-1133">Transmembrane helix</keyword>
<evidence type="ECO:0000256" key="9">
    <source>
        <dbReference type="ARBA" id="ARBA00023157"/>
    </source>
</evidence>
<feature type="transmembrane region" description="Helical" evidence="14">
    <location>
        <begin position="140"/>
        <end position="162"/>
    </location>
</feature>
<dbReference type="AlphaFoldDB" id="A0A672GH62"/>
<keyword evidence="3 14" id="KW-0716">Sensory transduction</keyword>
<evidence type="ECO:0000256" key="5">
    <source>
        <dbReference type="ARBA" id="ARBA00022725"/>
    </source>
</evidence>
<evidence type="ECO:0000313" key="16">
    <source>
        <dbReference type="Ensembl" id="ENSSFAP00005017632.1"/>
    </source>
</evidence>
<comment type="similarity">
    <text evidence="13">Belongs to the G-protein coupled receptor 1 family.</text>
</comment>
<feature type="transmembrane region" description="Helical" evidence="14">
    <location>
        <begin position="20"/>
        <end position="47"/>
    </location>
</feature>
<organism evidence="16 17">
    <name type="scientific">Salarias fasciatus</name>
    <name type="common">Jewelled blenny</name>
    <name type="synonym">Blennius fasciatus</name>
    <dbReference type="NCBI Taxonomy" id="181472"/>
    <lineage>
        <taxon>Eukaryota</taxon>
        <taxon>Metazoa</taxon>
        <taxon>Chordata</taxon>
        <taxon>Craniata</taxon>
        <taxon>Vertebrata</taxon>
        <taxon>Euteleostomi</taxon>
        <taxon>Actinopterygii</taxon>
        <taxon>Neopterygii</taxon>
        <taxon>Teleostei</taxon>
        <taxon>Neoteleostei</taxon>
        <taxon>Acanthomorphata</taxon>
        <taxon>Ovalentaria</taxon>
        <taxon>Blenniimorphae</taxon>
        <taxon>Blenniiformes</taxon>
        <taxon>Blennioidei</taxon>
        <taxon>Blenniidae</taxon>
        <taxon>Salariinae</taxon>
        <taxon>Salarias</taxon>
    </lineage>
</organism>
<dbReference type="PRINTS" id="PR00237">
    <property type="entry name" value="GPCRRHODOPSN"/>
</dbReference>
<dbReference type="GO" id="GO:0005549">
    <property type="term" value="F:odorant binding"/>
    <property type="evidence" value="ECO:0007669"/>
    <property type="project" value="TreeGrafter"/>
</dbReference>
<reference evidence="16" key="2">
    <citation type="submission" date="2025-08" db="UniProtKB">
        <authorList>
            <consortium name="Ensembl"/>
        </authorList>
    </citation>
    <scope>IDENTIFICATION</scope>
</reference>
<dbReference type="OMA" id="TWLYPCF"/>
<evidence type="ECO:0000256" key="10">
    <source>
        <dbReference type="ARBA" id="ARBA00023170"/>
    </source>
</evidence>
<evidence type="ECO:0000256" key="8">
    <source>
        <dbReference type="ARBA" id="ARBA00023136"/>
    </source>
</evidence>
<evidence type="ECO:0000256" key="4">
    <source>
        <dbReference type="ARBA" id="ARBA00022692"/>
    </source>
</evidence>
<dbReference type="FunCoup" id="A0A672GH62">
    <property type="interactions" value="217"/>
</dbReference>
<feature type="transmembrane region" description="Helical" evidence="14">
    <location>
        <begin position="274"/>
        <end position="292"/>
    </location>
</feature>
<dbReference type="PANTHER" id="PTHR26451">
    <property type="entry name" value="G_PROTEIN_RECEP_F1_2 DOMAIN-CONTAINING PROTEIN"/>
    <property type="match status" value="1"/>
</dbReference>
<dbReference type="Ensembl" id="ENSSFAT00005018311.1">
    <property type="protein sequence ID" value="ENSSFAP00005017632.1"/>
    <property type="gene ID" value="ENSSFAG00005009323.1"/>
</dbReference>
<dbReference type="GO" id="GO:0004984">
    <property type="term" value="F:olfactory receptor activity"/>
    <property type="evidence" value="ECO:0007669"/>
    <property type="project" value="InterPro"/>
</dbReference>
<reference evidence="16" key="3">
    <citation type="submission" date="2025-09" db="UniProtKB">
        <authorList>
            <consortium name="Ensembl"/>
        </authorList>
    </citation>
    <scope>IDENTIFICATION</scope>
</reference>
<accession>A0A672GH62</accession>
<feature type="transmembrane region" description="Helical" evidence="14">
    <location>
        <begin position="59"/>
        <end position="85"/>
    </location>
</feature>
<dbReference type="Pfam" id="PF13853">
    <property type="entry name" value="7tm_4"/>
    <property type="match status" value="1"/>
</dbReference>
<dbReference type="PANTHER" id="PTHR26451:SF885">
    <property type="entry name" value="OLFACTORY RECEPTOR"/>
    <property type="match status" value="1"/>
</dbReference>
<keyword evidence="8 14" id="KW-0472">Membrane</keyword>
<feature type="transmembrane region" description="Helical" evidence="14">
    <location>
        <begin position="195"/>
        <end position="214"/>
    </location>
</feature>
<evidence type="ECO:0000256" key="2">
    <source>
        <dbReference type="ARBA" id="ARBA00022475"/>
    </source>
</evidence>
<evidence type="ECO:0000256" key="11">
    <source>
        <dbReference type="ARBA" id="ARBA00023180"/>
    </source>
</evidence>
<evidence type="ECO:0000313" key="17">
    <source>
        <dbReference type="Proteomes" id="UP000472267"/>
    </source>
</evidence>
<dbReference type="PRINTS" id="PR00245">
    <property type="entry name" value="OLFACTORYR"/>
</dbReference>